<organism evidence="2 3">
    <name type="scientific">Haemophilus ducreyi</name>
    <dbReference type="NCBI Taxonomy" id="730"/>
    <lineage>
        <taxon>Bacteria</taxon>
        <taxon>Pseudomonadati</taxon>
        <taxon>Pseudomonadota</taxon>
        <taxon>Gammaproteobacteria</taxon>
        <taxon>Pasteurellales</taxon>
        <taxon>Pasteurellaceae</taxon>
        <taxon>Haemophilus</taxon>
    </lineage>
</organism>
<evidence type="ECO:0000256" key="1">
    <source>
        <dbReference type="SAM" id="Phobius"/>
    </source>
</evidence>
<name>A0AAC8ZAC6_HAEDC</name>
<evidence type="ECO:0000313" key="2">
    <source>
        <dbReference type="EMBL" id="AKO31724.1"/>
    </source>
</evidence>
<keyword evidence="1" id="KW-0812">Transmembrane</keyword>
<gene>
    <name evidence="2" type="ORF">RZ57_00445</name>
</gene>
<reference evidence="2 3" key="1">
    <citation type="journal article" date="2015" name="PLoS Negl. Trop. Dis.">
        <title>Haemophilus ducreyi Cutaneous Ulcer Strains Are Nearly Identical to Class I Genital Ulcer Strains.</title>
        <authorList>
            <person name="Gangaiah D."/>
            <person name="Webb K.M."/>
            <person name="Humphreys T.L."/>
            <person name="Fortney K.R."/>
            <person name="Toh E."/>
            <person name="Tai A."/>
            <person name="Katz S.S."/>
            <person name="Pillay A."/>
            <person name="Chen C.Y."/>
            <person name="Roberts S.A."/>
            <person name="Munson R.S.Jr."/>
            <person name="Spinola S.M."/>
        </authorList>
    </citation>
    <scope>NUCLEOTIDE SEQUENCE [LARGE SCALE GENOMIC DNA]</scope>
    <source>
        <strain evidence="3">CLU2</strain>
    </source>
</reference>
<sequence length="72" mass="7804">MGLMILGIFVFSVVGVFMLSTDWEIVGWLLLCAACCCLIAVLAQAAFIGDCDALGKFRVGDKVYLCQPQNQN</sequence>
<accession>A0AAC8ZAC6</accession>
<proteinExistence type="predicted"/>
<dbReference type="Proteomes" id="UP000060132">
    <property type="component" value="Chromosome"/>
</dbReference>
<dbReference type="EMBL" id="CP011219">
    <property type="protein sequence ID" value="AKO31724.1"/>
    <property type="molecule type" value="Genomic_DNA"/>
</dbReference>
<protein>
    <submittedName>
        <fullName evidence="2">Uncharacterized protein</fullName>
    </submittedName>
</protein>
<dbReference type="AlphaFoldDB" id="A0AAC8ZAC6"/>
<keyword evidence="1" id="KW-0472">Membrane</keyword>
<evidence type="ECO:0000313" key="3">
    <source>
        <dbReference type="Proteomes" id="UP000060132"/>
    </source>
</evidence>
<keyword evidence="1" id="KW-1133">Transmembrane helix</keyword>
<feature type="transmembrane region" description="Helical" evidence="1">
    <location>
        <begin position="28"/>
        <end position="48"/>
    </location>
</feature>